<reference evidence="3" key="1">
    <citation type="submission" date="2019-11" db="EMBL/GenBank/DDBJ databases">
        <authorList>
            <person name="Feng L."/>
        </authorList>
    </citation>
    <scope>NUCLEOTIDE SEQUENCE</scope>
    <source>
        <strain evidence="3">BgluceraseaLFYP119</strain>
    </source>
</reference>
<sequence>MKKLSAALILTTVFLSLSGCSAQDRLNQLLNAGDPQIPQKEAEHPRVYMDELCGTIKDFIGNQLTLFADPTLYSFDVSQADLECQNGLIAGDQVNVIYEGQLEGADTSSVKVLKVVDPFHNKTSLEEKTVYGQVQNLTANSLTLKSQDGITAVYPITGTQQYYQNGIRSGAWVYLHYRGELKSLSQDSTQQDASHIKVISVSDVEPFKVPAPTPTPQTSNEKEQKKEQKLRAVIQGVSMNTLKVLPQNSKETLNIDMSSIPCRFSGGITEGSRVNLIYTGSFNGTTLEGMNLLGVTGEIPERLSSHSVSYCVSGEITGSTANTITILSDDGMSLTFLTDSAENLSSGGLLTGSQVKLTFNPAQSRETNVYPCLKIEDA</sequence>
<protein>
    <recommendedName>
        <fullName evidence="4">DUF5666 domain-containing protein</fullName>
    </recommendedName>
</protein>
<proteinExistence type="predicted"/>
<feature type="signal peptide" evidence="2">
    <location>
        <begin position="1"/>
        <end position="22"/>
    </location>
</feature>
<keyword evidence="2" id="KW-0732">Signal</keyword>
<dbReference type="PROSITE" id="PS51257">
    <property type="entry name" value="PROKAR_LIPOPROTEIN"/>
    <property type="match status" value="1"/>
</dbReference>
<gene>
    <name evidence="3" type="ORF">BGLFYP119_01383</name>
</gene>
<dbReference type="EMBL" id="CACRST010000011">
    <property type="protein sequence ID" value="VYS99043.1"/>
    <property type="molecule type" value="Genomic_DNA"/>
</dbReference>
<evidence type="ECO:0000256" key="1">
    <source>
        <dbReference type="SAM" id="MobiDB-lite"/>
    </source>
</evidence>
<accession>A0A6N2SZQ7</accession>
<evidence type="ECO:0000256" key="2">
    <source>
        <dbReference type="SAM" id="SignalP"/>
    </source>
</evidence>
<evidence type="ECO:0008006" key="4">
    <source>
        <dbReference type="Google" id="ProtNLM"/>
    </source>
</evidence>
<dbReference type="AlphaFoldDB" id="A0A6N2SZQ7"/>
<organism evidence="3">
    <name type="scientific">Blautia glucerasea</name>
    <dbReference type="NCBI Taxonomy" id="536633"/>
    <lineage>
        <taxon>Bacteria</taxon>
        <taxon>Bacillati</taxon>
        <taxon>Bacillota</taxon>
        <taxon>Clostridia</taxon>
        <taxon>Lachnospirales</taxon>
        <taxon>Lachnospiraceae</taxon>
        <taxon>Blautia</taxon>
    </lineage>
</organism>
<name>A0A6N2SZQ7_9FIRM</name>
<evidence type="ECO:0000313" key="3">
    <source>
        <dbReference type="EMBL" id="VYS99043.1"/>
    </source>
</evidence>
<feature type="chain" id="PRO_5026933974" description="DUF5666 domain-containing protein" evidence="2">
    <location>
        <begin position="23"/>
        <end position="378"/>
    </location>
</feature>
<feature type="region of interest" description="Disordered" evidence="1">
    <location>
        <begin position="207"/>
        <end position="227"/>
    </location>
</feature>
<dbReference type="RefSeq" id="WP_156353707.1">
    <property type="nucleotide sequence ID" value="NZ_CACRST010000011.1"/>
</dbReference>